<dbReference type="GO" id="GO:0005829">
    <property type="term" value="C:cytosol"/>
    <property type="evidence" value="ECO:0007669"/>
    <property type="project" value="TreeGrafter"/>
</dbReference>
<sequence>MTNPETKPRLHIITGSTRPGRVGPSVAAWFTAHARAADTFEIEVIDLAEVALPLLDEPNQPGEQKYTHEHTKKWSATITRADAVVFVAPEYNSSMNAATKNALDYLYVEWHYKPLGLVTYGGISGGLRAAQAIKQVGAALKMIVMPDTVMIPRVSSLLTDAPADQALAASALPVRTLTAMAAPDRTLTATPGMDRSAAALLAELLKLTLATAPLRQ</sequence>
<evidence type="ECO:0000259" key="1">
    <source>
        <dbReference type="Pfam" id="PF03358"/>
    </source>
</evidence>
<dbReference type="PANTHER" id="PTHR30543:SF21">
    <property type="entry name" value="NAD(P)H-DEPENDENT FMN REDUCTASE LOT6"/>
    <property type="match status" value="1"/>
</dbReference>
<protein>
    <submittedName>
        <fullName evidence="2">NAD(P)H-dependent FMN reductase</fullName>
    </submittedName>
</protein>
<dbReference type="GO" id="GO:0016491">
    <property type="term" value="F:oxidoreductase activity"/>
    <property type="evidence" value="ECO:0007669"/>
    <property type="project" value="InterPro"/>
</dbReference>
<name>A0A7W3JVK9_9MICO</name>
<dbReference type="SUPFAM" id="SSF52218">
    <property type="entry name" value="Flavoproteins"/>
    <property type="match status" value="1"/>
</dbReference>
<dbReference type="InterPro" id="IPR050712">
    <property type="entry name" value="NAD(P)H-dep_reductase"/>
</dbReference>
<dbReference type="EMBL" id="JACGWU010000010">
    <property type="protein sequence ID" value="MBA8830031.1"/>
    <property type="molecule type" value="Genomic_DNA"/>
</dbReference>
<dbReference type="Pfam" id="PF03358">
    <property type="entry name" value="FMN_red"/>
    <property type="match status" value="1"/>
</dbReference>
<organism evidence="2 3">
    <name type="scientific">Alpinimonas psychrophila</name>
    <dbReference type="NCBI Taxonomy" id="748908"/>
    <lineage>
        <taxon>Bacteria</taxon>
        <taxon>Bacillati</taxon>
        <taxon>Actinomycetota</taxon>
        <taxon>Actinomycetes</taxon>
        <taxon>Micrococcales</taxon>
        <taxon>Microbacteriaceae</taxon>
        <taxon>Alpinimonas</taxon>
    </lineage>
</organism>
<dbReference type="Proteomes" id="UP000524237">
    <property type="component" value="Unassembled WGS sequence"/>
</dbReference>
<gene>
    <name evidence="2" type="ORF">FB555_002158</name>
</gene>
<proteinExistence type="predicted"/>
<reference evidence="2 3" key="1">
    <citation type="submission" date="2020-07" db="EMBL/GenBank/DDBJ databases">
        <title>Sequencing the genomes of 1000 actinobacteria strains.</title>
        <authorList>
            <person name="Klenk H.-P."/>
        </authorList>
    </citation>
    <scope>NUCLEOTIDE SEQUENCE [LARGE SCALE GENOMIC DNA]</scope>
    <source>
        <strain evidence="2 3">DSM 23737</strain>
    </source>
</reference>
<dbReference type="AlphaFoldDB" id="A0A7W3JVK9"/>
<dbReference type="RefSeq" id="WP_182485438.1">
    <property type="nucleotide sequence ID" value="NZ_JACGWU010000010.1"/>
</dbReference>
<comment type="caution">
    <text evidence="2">The sequence shown here is derived from an EMBL/GenBank/DDBJ whole genome shotgun (WGS) entry which is preliminary data.</text>
</comment>
<feature type="domain" description="NADPH-dependent FMN reductase-like" evidence="1">
    <location>
        <begin position="9"/>
        <end position="153"/>
    </location>
</feature>
<dbReference type="PANTHER" id="PTHR30543">
    <property type="entry name" value="CHROMATE REDUCTASE"/>
    <property type="match status" value="1"/>
</dbReference>
<evidence type="ECO:0000313" key="3">
    <source>
        <dbReference type="Proteomes" id="UP000524237"/>
    </source>
</evidence>
<accession>A0A7W3JVK9</accession>
<dbReference type="InterPro" id="IPR005025">
    <property type="entry name" value="FMN_Rdtase-like_dom"/>
</dbReference>
<dbReference type="Gene3D" id="3.40.50.360">
    <property type="match status" value="1"/>
</dbReference>
<evidence type="ECO:0000313" key="2">
    <source>
        <dbReference type="EMBL" id="MBA8830031.1"/>
    </source>
</evidence>
<dbReference type="GO" id="GO:0010181">
    <property type="term" value="F:FMN binding"/>
    <property type="evidence" value="ECO:0007669"/>
    <property type="project" value="TreeGrafter"/>
</dbReference>
<keyword evidence="3" id="KW-1185">Reference proteome</keyword>
<dbReference type="InterPro" id="IPR029039">
    <property type="entry name" value="Flavoprotein-like_sf"/>
</dbReference>